<accession>A0A8J3N3T4</accession>
<evidence type="ECO:0000313" key="3">
    <source>
        <dbReference type="Proteomes" id="UP000597444"/>
    </source>
</evidence>
<dbReference type="Pfam" id="PF00535">
    <property type="entry name" value="Glycos_transf_2"/>
    <property type="match status" value="1"/>
</dbReference>
<proteinExistence type="predicted"/>
<dbReference type="InterPro" id="IPR029044">
    <property type="entry name" value="Nucleotide-diphossugar_trans"/>
</dbReference>
<dbReference type="CDD" id="cd00761">
    <property type="entry name" value="Glyco_tranf_GTA_type"/>
    <property type="match status" value="1"/>
</dbReference>
<dbReference type="InterPro" id="IPR001173">
    <property type="entry name" value="Glyco_trans_2-like"/>
</dbReference>
<feature type="domain" description="Glycosyltransferase 2-like" evidence="1">
    <location>
        <begin position="24"/>
        <end position="164"/>
    </location>
</feature>
<dbReference type="RefSeq" id="WP_220205244.1">
    <property type="nucleotide sequence ID" value="NZ_BNJK01000001.1"/>
</dbReference>
<protein>
    <recommendedName>
        <fullName evidence="1">Glycosyltransferase 2-like domain-containing protein</fullName>
    </recommendedName>
</protein>
<dbReference type="SUPFAM" id="SSF53756">
    <property type="entry name" value="UDP-Glycosyltransferase/glycogen phosphorylase"/>
    <property type="match status" value="1"/>
</dbReference>
<comment type="caution">
    <text evidence="2">The sequence shown here is derived from an EMBL/GenBank/DDBJ whole genome shotgun (WGS) entry which is preliminary data.</text>
</comment>
<organism evidence="2 3">
    <name type="scientific">Reticulibacter mediterranei</name>
    <dbReference type="NCBI Taxonomy" id="2778369"/>
    <lineage>
        <taxon>Bacteria</taxon>
        <taxon>Bacillati</taxon>
        <taxon>Chloroflexota</taxon>
        <taxon>Ktedonobacteria</taxon>
        <taxon>Ktedonobacterales</taxon>
        <taxon>Reticulibacteraceae</taxon>
        <taxon>Reticulibacter</taxon>
    </lineage>
</organism>
<evidence type="ECO:0000259" key="1">
    <source>
        <dbReference type="Pfam" id="PF00535"/>
    </source>
</evidence>
<dbReference type="EMBL" id="BNJK01000001">
    <property type="protein sequence ID" value="GHO94510.1"/>
    <property type="molecule type" value="Genomic_DNA"/>
</dbReference>
<evidence type="ECO:0000313" key="2">
    <source>
        <dbReference type="EMBL" id="GHO94510.1"/>
    </source>
</evidence>
<gene>
    <name evidence="2" type="ORF">KSF_045580</name>
</gene>
<reference evidence="2" key="1">
    <citation type="submission" date="2020-10" db="EMBL/GenBank/DDBJ databases">
        <title>Taxonomic study of unclassified bacteria belonging to the class Ktedonobacteria.</title>
        <authorList>
            <person name="Yabe S."/>
            <person name="Wang C.M."/>
            <person name="Zheng Y."/>
            <person name="Sakai Y."/>
            <person name="Cavaletti L."/>
            <person name="Monciardini P."/>
            <person name="Donadio S."/>
        </authorList>
    </citation>
    <scope>NUCLEOTIDE SEQUENCE</scope>
    <source>
        <strain evidence="2">ID150040</strain>
    </source>
</reference>
<sequence length="715" mass="81031">MVIRSQRLDMQTQVTIARCKPRFSVILCTYNRCRLVLSTLASLRRQTLGYDQFEVLVVDNGSSDGTLRMVQHYVNAGANQQRKPEDTWHVSCIYEPHNGLAHARNRALCAASGEIAVFIDDDVLVDPHYLEYLLAAYQASSADAVGGRVHLHWEAPRPYWLTDDLLPMLGHFSPSDTGIPLPASLSLSGCNFSVKIAALRSIGLFSPFLNKRLSVPTSMEIESFCARLRHAGYKLWYTPDALVTHRIFAPRLQRAFFIGRAYWQGRSEALADYSDTSAGKVLSPGHTLHVLYHDLQQLAHLVLLQRPLLSLASTSTSEQLQAAMAQAHIWGHVSQITRFLEHAPTSAAMPSILLVCPAQYDHTLLKGAHSQHDFHSPTLTTISIEEIPLGWLLRHRAHQGRAIAIVHLYQPGAFQLNQWQQQRFYARLWLAQLLGIRIVTTEAGGWWQNVRSLRFLARRLFERRLLACSDLILTPTRHPQHIFPDKKVQARSRYIRHPGFRGHYPPPLPPLQARTQLGLPQDTRFVYLCLAHMHSEREIMYLVDAFFEVQDHWLQADHLPHFALYPPQLLLVGEPREKKYSHRLLKQAAINSAIHLFMETTTEDKLPLYIGAADALVQPHFALPQAGVLEIAVLALSYERVAIVPDLPRFQGQFPSNASIFYDPAQRSSLSRALYTAQAHRYVLTPKGLAALDAERSWQRYGQDLIAIYKQLLSP</sequence>
<dbReference type="AlphaFoldDB" id="A0A8J3N3T4"/>
<dbReference type="PANTHER" id="PTHR43685:SF2">
    <property type="entry name" value="GLYCOSYLTRANSFERASE 2-LIKE DOMAIN-CONTAINING PROTEIN"/>
    <property type="match status" value="1"/>
</dbReference>
<name>A0A8J3N3T4_9CHLR</name>
<dbReference type="SUPFAM" id="SSF53448">
    <property type="entry name" value="Nucleotide-diphospho-sugar transferases"/>
    <property type="match status" value="1"/>
</dbReference>
<dbReference type="Proteomes" id="UP000597444">
    <property type="component" value="Unassembled WGS sequence"/>
</dbReference>
<dbReference type="InterPro" id="IPR050834">
    <property type="entry name" value="Glycosyltransf_2"/>
</dbReference>
<keyword evidence="3" id="KW-1185">Reference proteome</keyword>
<dbReference type="PANTHER" id="PTHR43685">
    <property type="entry name" value="GLYCOSYLTRANSFERASE"/>
    <property type="match status" value="1"/>
</dbReference>
<dbReference type="Gene3D" id="3.90.550.10">
    <property type="entry name" value="Spore Coat Polysaccharide Biosynthesis Protein SpsA, Chain A"/>
    <property type="match status" value="1"/>
</dbReference>
<dbReference type="Gene3D" id="3.40.50.2000">
    <property type="entry name" value="Glycogen Phosphorylase B"/>
    <property type="match status" value="1"/>
</dbReference>